<evidence type="ECO:0000256" key="2">
    <source>
        <dbReference type="SAM" id="MobiDB-lite"/>
    </source>
</evidence>
<feature type="coiled-coil region" evidence="1">
    <location>
        <begin position="185"/>
        <end position="253"/>
    </location>
</feature>
<feature type="compositionally biased region" description="Basic and acidic residues" evidence="2">
    <location>
        <begin position="312"/>
        <end position="330"/>
    </location>
</feature>
<dbReference type="OrthoDB" id="5419928at2759"/>
<accession>A0A0F7ZKE4</accession>
<feature type="region of interest" description="Disordered" evidence="2">
    <location>
        <begin position="363"/>
        <end position="426"/>
    </location>
</feature>
<dbReference type="AlphaFoldDB" id="A0A0F7ZKE4"/>
<proteinExistence type="predicted"/>
<organism evidence="3 4">
    <name type="scientific">Hirsutella minnesotensis 3608</name>
    <dbReference type="NCBI Taxonomy" id="1043627"/>
    <lineage>
        <taxon>Eukaryota</taxon>
        <taxon>Fungi</taxon>
        <taxon>Dikarya</taxon>
        <taxon>Ascomycota</taxon>
        <taxon>Pezizomycotina</taxon>
        <taxon>Sordariomycetes</taxon>
        <taxon>Hypocreomycetidae</taxon>
        <taxon>Hypocreales</taxon>
        <taxon>Ophiocordycipitaceae</taxon>
        <taxon>Hirsutella</taxon>
    </lineage>
</organism>
<gene>
    <name evidence="3" type="ORF">HIM_10114</name>
</gene>
<name>A0A0F7ZKE4_9HYPO</name>
<keyword evidence="4" id="KW-1185">Reference proteome</keyword>
<dbReference type="Proteomes" id="UP000054481">
    <property type="component" value="Unassembled WGS sequence"/>
</dbReference>
<keyword evidence="1" id="KW-0175">Coiled coil</keyword>
<evidence type="ECO:0000313" key="4">
    <source>
        <dbReference type="Proteomes" id="UP000054481"/>
    </source>
</evidence>
<reference evidence="3 4" key="1">
    <citation type="journal article" date="2014" name="Genome Biol. Evol.">
        <title>Comparative genomics and transcriptomics analyses reveal divergent lifestyle features of nematode endoparasitic fungus Hirsutella minnesotensis.</title>
        <authorList>
            <person name="Lai Y."/>
            <person name="Liu K."/>
            <person name="Zhang X."/>
            <person name="Zhang X."/>
            <person name="Li K."/>
            <person name="Wang N."/>
            <person name="Shu C."/>
            <person name="Wu Y."/>
            <person name="Wang C."/>
            <person name="Bushley K.E."/>
            <person name="Xiang M."/>
            <person name="Liu X."/>
        </authorList>
    </citation>
    <scope>NUCLEOTIDE SEQUENCE [LARGE SCALE GENOMIC DNA]</scope>
    <source>
        <strain evidence="3 4">3608</strain>
    </source>
</reference>
<protein>
    <submittedName>
        <fullName evidence="3">Uncharacterized protein</fullName>
    </submittedName>
</protein>
<sequence length="426" mass="49298">MCIALGGTTSSRLNRSAATAGVDARRGYPNVKIAVNRSQNFISRLADILRFSCMTPPLDEEEENELTRSLEAKARTALEQDGCPPCYPRDIDVPLRDLPNQYKPIIEYWRSFAGTGDAVLCAQLAKWRQFRKCQRKDRSPSRNRSFSDFVSQTRERLRRHGIDVIFTLRLDPCDQTRLEDWLEYQNHGLRRLEQLERKRAHLQAEIRLGCASEEARGLVFEGATYIETLHIQLKRIERDVERHNTLLHWIEQERQKMIGVAKCNEFSDKIATGCHWRNRLRSSRTMRREIPAVRGEVRVSKAVSSKRSKRSPRPEVRSVEQLTDDPRDIQPEDSYLPCVGANSLPARTKDSSFKARLQTAVPIKRSPSNRVRTWPGNRRRRDVRNAPANPRKPYQVRGAHDQVQPLELYKTRSGRISKRPSRWAPS</sequence>
<evidence type="ECO:0000256" key="1">
    <source>
        <dbReference type="SAM" id="Coils"/>
    </source>
</evidence>
<evidence type="ECO:0000313" key="3">
    <source>
        <dbReference type="EMBL" id="KJZ70485.1"/>
    </source>
</evidence>
<feature type="region of interest" description="Disordered" evidence="2">
    <location>
        <begin position="299"/>
        <end position="337"/>
    </location>
</feature>
<feature type="compositionally biased region" description="Basic residues" evidence="2">
    <location>
        <begin position="412"/>
        <end position="426"/>
    </location>
</feature>
<dbReference type="EMBL" id="KQ030622">
    <property type="protein sequence ID" value="KJZ70485.1"/>
    <property type="molecule type" value="Genomic_DNA"/>
</dbReference>